<proteinExistence type="predicted"/>
<organism evidence="1">
    <name type="scientific">Arundo donax</name>
    <name type="common">Giant reed</name>
    <name type="synonym">Donax arundinaceus</name>
    <dbReference type="NCBI Taxonomy" id="35708"/>
    <lineage>
        <taxon>Eukaryota</taxon>
        <taxon>Viridiplantae</taxon>
        <taxon>Streptophyta</taxon>
        <taxon>Embryophyta</taxon>
        <taxon>Tracheophyta</taxon>
        <taxon>Spermatophyta</taxon>
        <taxon>Magnoliopsida</taxon>
        <taxon>Liliopsida</taxon>
        <taxon>Poales</taxon>
        <taxon>Poaceae</taxon>
        <taxon>PACMAD clade</taxon>
        <taxon>Arundinoideae</taxon>
        <taxon>Arundineae</taxon>
        <taxon>Arundo</taxon>
    </lineage>
</organism>
<evidence type="ECO:0000313" key="1">
    <source>
        <dbReference type="EMBL" id="JAD87083.1"/>
    </source>
</evidence>
<name>A0A0A9DK87_ARUDO</name>
<reference evidence="1" key="2">
    <citation type="journal article" date="2015" name="Data Brief">
        <title>Shoot transcriptome of the giant reed, Arundo donax.</title>
        <authorList>
            <person name="Barrero R.A."/>
            <person name="Guerrero F.D."/>
            <person name="Moolhuijzen P."/>
            <person name="Goolsby J.A."/>
            <person name="Tidwell J."/>
            <person name="Bellgard S.E."/>
            <person name="Bellgard M.I."/>
        </authorList>
    </citation>
    <scope>NUCLEOTIDE SEQUENCE</scope>
    <source>
        <tissue evidence="1">Shoot tissue taken approximately 20 cm above the soil surface</tissue>
    </source>
</reference>
<protein>
    <submittedName>
        <fullName evidence="1">Uncharacterized protein</fullName>
    </submittedName>
</protein>
<sequence length="138" mass="15681">MLYPKLLYMLQNSQELVTTELIRHGYNRISEMYNKVKAHAPSDERFLRLSCLIYLLRFRLNHFFLPDLSLPSTLPFSGLSGMLCSAVYLLLLLPPAPTGFTILRSVVNEQWILSLSLSISSTCRDCNSLATCSNNFSD</sequence>
<dbReference type="EMBL" id="GBRH01210812">
    <property type="protein sequence ID" value="JAD87083.1"/>
    <property type="molecule type" value="Transcribed_RNA"/>
</dbReference>
<dbReference type="AlphaFoldDB" id="A0A0A9DK87"/>
<reference evidence="1" key="1">
    <citation type="submission" date="2014-09" db="EMBL/GenBank/DDBJ databases">
        <authorList>
            <person name="Magalhaes I.L.F."/>
            <person name="Oliveira U."/>
            <person name="Santos F.R."/>
            <person name="Vidigal T.H.D.A."/>
            <person name="Brescovit A.D."/>
            <person name="Santos A.J."/>
        </authorList>
    </citation>
    <scope>NUCLEOTIDE SEQUENCE</scope>
    <source>
        <tissue evidence="1">Shoot tissue taken approximately 20 cm above the soil surface</tissue>
    </source>
</reference>
<accession>A0A0A9DK87</accession>